<keyword evidence="10 14" id="KW-0472">Membrane</keyword>
<evidence type="ECO:0000256" key="12">
    <source>
        <dbReference type="ARBA" id="ARBA00045437"/>
    </source>
</evidence>
<keyword evidence="8" id="KW-0677">Repeat</keyword>
<comment type="subcellular location">
    <subcellularLocation>
        <location evidence="1">Membrane</location>
        <topology evidence="1">Multi-pass membrane protein</topology>
    </subcellularLocation>
    <subcellularLocation>
        <location evidence="2">Nucleus</location>
        <location evidence="2">Nucleolus</location>
    </subcellularLocation>
</comment>
<accession>A0A3P7CNT4</accession>
<dbReference type="InterPro" id="IPR015943">
    <property type="entry name" value="WD40/YVTN_repeat-like_dom_sf"/>
</dbReference>
<keyword evidence="6 13" id="KW-0853">WD repeat</keyword>
<feature type="transmembrane region" description="Helical" evidence="14">
    <location>
        <begin position="722"/>
        <end position="741"/>
    </location>
</feature>
<dbReference type="InterPro" id="IPR019775">
    <property type="entry name" value="WD40_repeat_CS"/>
</dbReference>
<evidence type="ECO:0000256" key="5">
    <source>
        <dbReference type="ARBA" id="ARBA00022552"/>
    </source>
</evidence>
<dbReference type="SUPFAM" id="SSF50978">
    <property type="entry name" value="WD40 repeat-like"/>
    <property type="match status" value="1"/>
</dbReference>
<evidence type="ECO:0000256" key="11">
    <source>
        <dbReference type="ARBA" id="ARBA00023242"/>
    </source>
</evidence>
<sequence length="757" mass="83328">MCGCNRQYPSQIRHPLWTCSRLHTPCIFSLINIYRTSSDIKCRRVSGFSKPVICCNFRPDAKMIIGGEEGGSFRICTTDRNTFQLRKVKAHNGSSNVVGVDFSADGLKAVSLGSDGFVKIWDISVSELQTKYLISESCEPSNGLTVSRTNNNLVCVGNFAGVVKLFDTRQVVPVGQFTLPCPVSALQLTANDVLLTAAAGQYIYAWDIVAGKPFSPSMATDAGGFPGLYTHYKLITGLASCFCPAVRSCELLLSTGMDKLLKITSLDTFEELHQERLAAPITGLGVLHSLKSVIVGCENGLVRTFRFVQLASPPEQRAAAAENAEVNDFDCLDPGLSSMASQFSGHWRVDKTSGKYMKAESWFSEPATSSRVGPKDWGFNGKMAPLIHPTTEISRFNLVTSGHVNLTRMDRILSRFEHSRALSASLCLGRHMARRGDSSLKNLPSYAFPVAVVRELSRRGTLVAAVSGRTDVQLIRLLRFIRKHAWLSDALPTCVLLYRTITDIYATSRLMALPEFVKVGKLFQAMSSNIKNMLDLSRNLHGLLYSEPSEDATVEVPAEEMDTENEEPASSHSIESLYHLVTEASLSPGYEAASILGCILMIFSAEMQRRFENSQKKTGPILCDGLGFGIPGLYSRQGMLALAQFLARVGFCVINVGHAYVNYVRKGSLIMVFFNAVISIPVLVGFHTRLFAILMATVMWIGFYVNYFTLLDDDRVFLQEYVWFKFAQTTSITGGLLMLALQGPGSYSVDAARNKDD</sequence>
<dbReference type="Gene3D" id="2.130.10.10">
    <property type="entry name" value="YVTN repeat-like/Quinoprotein amine dehydrogenase"/>
    <property type="match status" value="2"/>
</dbReference>
<feature type="transmembrane region" description="Helical" evidence="14">
    <location>
        <begin position="640"/>
        <end position="661"/>
    </location>
</feature>
<dbReference type="PANTHER" id="PTHR19924:SF26">
    <property type="entry name" value="U3 SMALL NUCLEOLAR RNA-ASSOCIATED PROTEIN 15 HOMOLOG"/>
    <property type="match status" value="1"/>
</dbReference>
<dbReference type="Pfam" id="PF00400">
    <property type="entry name" value="WD40"/>
    <property type="match status" value="1"/>
</dbReference>
<evidence type="ECO:0000256" key="2">
    <source>
        <dbReference type="ARBA" id="ARBA00004604"/>
    </source>
</evidence>
<dbReference type="GO" id="GO:0006364">
    <property type="term" value="P:rRNA processing"/>
    <property type="evidence" value="ECO:0007669"/>
    <property type="project" value="UniProtKB-KW"/>
</dbReference>
<comment type="function">
    <text evidence="12">Ribosome biogenesis factor. Involved in nucleolar processing of pre-18S ribosomal RNA. Required for optimal pre-ribosomal RNA transcription by RNA polymerase I. Part of the small subunit (SSU) processome, first precursor of the small eukaryotic ribosomal subunit. During the assembly of the SSU processome in the nucleolus, many ribosome biogenesis factors, an RNA chaperone and ribosomal proteins associate with the nascent pre-rRNA and work in concert to generate RNA folding, modifications, rearrangements and cleavage as well as targeted degradation of pre-ribosomal RNA by the RNA exosome.</text>
</comment>
<reference evidence="16 17" key="1">
    <citation type="submission" date="2018-11" db="EMBL/GenBank/DDBJ databases">
        <authorList>
            <consortium name="Pathogen Informatics"/>
        </authorList>
    </citation>
    <scope>NUCLEOTIDE SEQUENCE [LARGE SCALE GENOMIC DNA]</scope>
    <source>
        <strain evidence="16 17">NST_G2</strain>
    </source>
</reference>
<dbReference type="GO" id="GO:0016020">
    <property type="term" value="C:membrane"/>
    <property type="evidence" value="ECO:0007669"/>
    <property type="project" value="UniProtKB-SubCell"/>
</dbReference>
<gene>
    <name evidence="16" type="ORF">SSLN_LOCUS9630</name>
</gene>
<dbReference type="GO" id="GO:0045943">
    <property type="term" value="P:positive regulation of transcription by RNA polymerase I"/>
    <property type="evidence" value="ECO:0007669"/>
    <property type="project" value="TreeGrafter"/>
</dbReference>
<dbReference type="GO" id="GO:0005730">
    <property type="term" value="C:nucleolus"/>
    <property type="evidence" value="ECO:0007669"/>
    <property type="project" value="UniProtKB-SubCell"/>
</dbReference>
<dbReference type="OrthoDB" id="431715at2759"/>
<keyword evidence="5" id="KW-0698">rRNA processing</keyword>
<evidence type="ECO:0000256" key="4">
    <source>
        <dbReference type="ARBA" id="ARBA00018260"/>
    </source>
</evidence>
<dbReference type="PROSITE" id="PS50082">
    <property type="entry name" value="WD_REPEATS_2"/>
    <property type="match status" value="1"/>
</dbReference>
<evidence type="ECO:0000256" key="1">
    <source>
        <dbReference type="ARBA" id="ARBA00004141"/>
    </source>
</evidence>
<evidence type="ECO:0000313" key="16">
    <source>
        <dbReference type="EMBL" id="VDL96015.1"/>
    </source>
</evidence>
<dbReference type="SMART" id="SM00320">
    <property type="entry name" value="WD40"/>
    <property type="match status" value="5"/>
</dbReference>
<dbReference type="EMBL" id="UYSU01035362">
    <property type="protein sequence ID" value="VDL96015.1"/>
    <property type="molecule type" value="Genomic_DNA"/>
</dbReference>
<keyword evidence="9 14" id="KW-1133">Transmembrane helix</keyword>
<dbReference type="STRING" id="70667.A0A3P7CNT4"/>
<evidence type="ECO:0000256" key="14">
    <source>
        <dbReference type="SAM" id="Phobius"/>
    </source>
</evidence>
<organism evidence="16 17">
    <name type="scientific">Schistocephalus solidus</name>
    <name type="common">Tapeworm</name>
    <dbReference type="NCBI Taxonomy" id="70667"/>
    <lineage>
        <taxon>Eukaryota</taxon>
        <taxon>Metazoa</taxon>
        <taxon>Spiralia</taxon>
        <taxon>Lophotrochozoa</taxon>
        <taxon>Platyhelminthes</taxon>
        <taxon>Cestoda</taxon>
        <taxon>Eucestoda</taxon>
        <taxon>Diphyllobothriidea</taxon>
        <taxon>Diphyllobothriidae</taxon>
        <taxon>Schistocephalus</taxon>
    </lineage>
</organism>
<evidence type="ECO:0000259" key="15">
    <source>
        <dbReference type="Pfam" id="PF09384"/>
    </source>
</evidence>
<feature type="repeat" description="WD" evidence="13">
    <location>
        <begin position="90"/>
        <end position="131"/>
    </location>
</feature>
<feature type="transmembrane region" description="Helical" evidence="14">
    <location>
        <begin position="691"/>
        <end position="710"/>
    </location>
</feature>
<feature type="transmembrane region" description="Helical" evidence="14">
    <location>
        <begin position="667"/>
        <end position="684"/>
    </location>
</feature>
<evidence type="ECO:0000256" key="6">
    <source>
        <dbReference type="ARBA" id="ARBA00022574"/>
    </source>
</evidence>
<dbReference type="InterPro" id="IPR018983">
    <property type="entry name" value="U3_snoRNA-assocProt_15_C"/>
</dbReference>
<name>A0A3P7CNT4_SCHSO</name>
<keyword evidence="7 14" id="KW-0812">Transmembrane</keyword>
<dbReference type="InterPro" id="IPR002995">
    <property type="entry name" value="Surf4"/>
</dbReference>
<dbReference type="AlphaFoldDB" id="A0A3P7CNT4"/>
<dbReference type="PROSITE" id="PS00678">
    <property type="entry name" value="WD_REPEATS_1"/>
    <property type="match status" value="1"/>
</dbReference>
<dbReference type="InterPro" id="IPR001680">
    <property type="entry name" value="WD40_rpt"/>
</dbReference>
<evidence type="ECO:0000256" key="9">
    <source>
        <dbReference type="ARBA" id="ARBA00022989"/>
    </source>
</evidence>
<evidence type="ECO:0000256" key="13">
    <source>
        <dbReference type="PROSITE-ProRule" id="PRU00221"/>
    </source>
</evidence>
<evidence type="ECO:0000313" key="17">
    <source>
        <dbReference type="Proteomes" id="UP000275846"/>
    </source>
</evidence>
<evidence type="ECO:0000256" key="8">
    <source>
        <dbReference type="ARBA" id="ARBA00022737"/>
    </source>
</evidence>
<protein>
    <recommendedName>
        <fullName evidence="4">U3 small nucleolar RNA-associated protein 15 homolog</fullName>
    </recommendedName>
</protein>
<comment type="similarity">
    <text evidence="3">Belongs to the SURF4 family.</text>
</comment>
<feature type="domain" description="U3 small nucleolar RNA-associated protein 15 C-terminal" evidence="15">
    <location>
        <begin position="403"/>
        <end position="541"/>
    </location>
</feature>
<dbReference type="InterPro" id="IPR036322">
    <property type="entry name" value="WD40_repeat_dom_sf"/>
</dbReference>
<evidence type="ECO:0000256" key="3">
    <source>
        <dbReference type="ARBA" id="ARBA00006945"/>
    </source>
</evidence>
<dbReference type="Pfam" id="PF02077">
    <property type="entry name" value="SURF4"/>
    <property type="match status" value="1"/>
</dbReference>
<proteinExistence type="inferred from homology"/>
<dbReference type="Pfam" id="PF09384">
    <property type="entry name" value="UTP15_C"/>
    <property type="match status" value="1"/>
</dbReference>
<evidence type="ECO:0000256" key="10">
    <source>
        <dbReference type="ARBA" id="ARBA00023136"/>
    </source>
</evidence>
<evidence type="ECO:0000256" key="7">
    <source>
        <dbReference type="ARBA" id="ARBA00022692"/>
    </source>
</evidence>
<keyword evidence="11" id="KW-0539">Nucleus</keyword>
<keyword evidence="17" id="KW-1185">Reference proteome</keyword>
<dbReference type="PANTHER" id="PTHR19924">
    <property type="entry name" value="UTP15 U3 SMALL NUCLEOLAR RNA-ASSOCIATED PROTEIN 15 FAMILY MEMBER"/>
    <property type="match status" value="1"/>
</dbReference>
<dbReference type="Proteomes" id="UP000275846">
    <property type="component" value="Unassembled WGS sequence"/>
</dbReference>